<dbReference type="Proteomes" id="UP001571476">
    <property type="component" value="Unassembled WGS sequence"/>
</dbReference>
<dbReference type="PROSITE" id="PS50949">
    <property type="entry name" value="HTH_GNTR"/>
    <property type="match status" value="1"/>
</dbReference>
<evidence type="ECO:0000256" key="2">
    <source>
        <dbReference type="ARBA" id="ARBA00023125"/>
    </source>
</evidence>
<name>A0ABV4SNB0_9ACTN</name>
<feature type="region of interest" description="Disordered" evidence="4">
    <location>
        <begin position="1"/>
        <end position="21"/>
    </location>
</feature>
<gene>
    <name evidence="6" type="ORF">ACEG43_26490</name>
</gene>
<organism evidence="6 7">
    <name type="scientific">Streptomyces aureus</name>
    <dbReference type="NCBI Taxonomy" id="193461"/>
    <lineage>
        <taxon>Bacteria</taxon>
        <taxon>Bacillati</taxon>
        <taxon>Actinomycetota</taxon>
        <taxon>Actinomycetes</taxon>
        <taxon>Kitasatosporales</taxon>
        <taxon>Streptomycetaceae</taxon>
        <taxon>Streptomyces</taxon>
    </lineage>
</organism>
<evidence type="ECO:0000256" key="3">
    <source>
        <dbReference type="ARBA" id="ARBA00023163"/>
    </source>
</evidence>
<evidence type="ECO:0000313" key="6">
    <source>
        <dbReference type="EMBL" id="MFA3839681.1"/>
    </source>
</evidence>
<dbReference type="InterPro" id="IPR036388">
    <property type="entry name" value="WH-like_DNA-bd_sf"/>
</dbReference>
<dbReference type="InterPro" id="IPR011711">
    <property type="entry name" value="GntR_C"/>
</dbReference>
<keyword evidence="7" id="KW-1185">Reference proteome</keyword>
<dbReference type="CDD" id="cd07377">
    <property type="entry name" value="WHTH_GntR"/>
    <property type="match status" value="1"/>
</dbReference>
<dbReference type="SUPFAM" id="SSF48008">
    <property type="entry name" value="GntR ligand-binding domain-like"/>
    <property type="match status" value="1"/>
</dbReference>
<dbReference type="Pfam" id="PF00392">
    <property type="entry name" value="GntR"/>
    <property type="match status" value="1"/>
</dbReference>
<evidence type="ECO:0000256" key="1">
    <source>
        <dbReference type="ARBA" id="ARBA00023015"/>
    </source>
</evidence>
<keyword evidence="2" id="KW-0238">DNA-binding</keyword>
<sequence>METSAVPEPRPAPGRPRRRQLSEEAADHLRELIMSGGLTEGEFLRPERFADELGISVTPVREALLELRAEGFVQQEPRRGFVVLPLTRQDVLDAFLVQAQLAGELAARAAERMGDAELAELRELQDRMRTALAEGRHSEVEDSSFPFHRLINHAAQSPKLRWFMRTAGAYAPRRFFAAVPDWVSQSVREHEDILAALAAGDAEAARRLMHAHIQHSGDLIADHLTAQR</sequence>
<evidence type="ECO:0000313" key="7">
    <source>
        <dbReference type="Proteomes" id="UP001571476"/>
    </source>
</evidence>
<dbReference type="SUPFAM" id="SSF46785">
    <property type="entry name" value="Winged helix' DNA-binding domain"/>
    <property type="match status" value="1"/>
</dbReference>
<evidence type="ECO:0000256" key="4">
    <source>
        <dbReference type="SAM" id="MobiDB-lite"/>
    </source>
</evidence>
<dbReference type="InterPro" id="IPR000524">
    <property type="entry name" value="Tscrpt_reg_HTH_GntR"/>
</dbReference>
<evidence type="ECO:0000259" key="5">
    <source>
        <dbReference type="PROSITE" id="PS50949"/>
    </source>
</evidence>
<dbReference type="RefSeq" id="WP_372564422.1">
    <property type="nucleotide sequence ID" value="NZ_JBGOSP010000013.1"/>
</dbReference>
<dbReference type="Pfam" id="PF07729">
    <property type="entry name" value="FCD"/>
    <property type="match status" value="1"/>
</dbReference>
<reference evidence="6 7" key="1">
    <citation type="submission" date="2024-08" db="EMBL/GenBank/DDBJ databases">
        <title>Genome sequence of Streptomyces aureus CACIA-1.46HGO.</title>
        <authorList>
            <person name="Evangelista-Martinez Z."/>
        </authorList>
    </citation>
    <scope>NUCLEOTIDE SEQUENCE [LARGE SCALE GENOMIC DNA]</scope>
    <source>
        <strain evidence="6 7">CACIA-1.46HGO</strain>
    </source>
</reference>
<dbReference type="InterPro" id="IPR008920">
    <property type="entry name" value="TF_FadR/GntR_C"/>
</dbReference>
<keyword evidence="3" id="KW-0804">Transcription</keyword>
<dbReference type="EMBL" id="JBGOSP010000013">
    <property type="protein sequence ID" value="MFA3839681.1"/>
    <property type="molecule type" value="Genomic_DNA"/>
</dbReference>
<keyword evidence="1" id="KW-0805">Transcription regulation</keyword>
<dbReference type="PANTHER" id="PTHR43537">
    <property type="entry name" value="TRANSCRIPTIONAL REGULATOR, GNTR FAMILY"/>
    <property type="match status" value="1"/>
</dbReference>
<accession>A0ABV4SNB0</accession>
<comment type="caution">
    <text evidence="6">The sequence shown here is derived from an EMBL/GenBank/DDBJ whole genome shotgun (WGS) entry which is preliminary data.</text>
</comment>
<dbReference type="Gene3D" id="1.20.120.530">
    <property type="entry name" value="GntR ligand-binding domain-like"/>
    <property type="match status" value="1"/>
</dbReference>
<dbReference type="SMART" id="SM00895">
    <property type="entry name" value="FCD"/>
    <property type="match status" value="1"/>
</dbReference>
<feature type="domain" description="HTH gntR-type" evidence="5">
    <location>
        <begin position="19"/>
        <end position="86"/>
    </location>
</feature>
<dbReference type="Gene3D" id="1.10.10.10">
    <property type="entry name" value="Winged helix-like DNA-binding domain superfamily/Winged helix DNA-binding domain"/>
    <property type="match status" value="1"/>
</dbReference>
<dbReference type="InterPro" id="IPR036390">
    <property type="entry name" value="WH_DNA-bd_sf"/>
</dbReference>
<dbReference type="SMART" id="SM00345">
    <property type="entry name" value="HTH_GNTR"/>
    <property type="match status" value="1"/>
</dbReference>
<dbReference type="PANTHER" id="PTHR43537:SF24">
    <property type="entry name" value="GLUCONATE OPERON TRANSCRIPTIONAL REPRESSOR"/>
    <property type="match status" value="1"/>
</dbReference>
<proteinExistence type="predicted"/>
<protein>
    <submittedName>
        <fullName evidence="6">GntR family transcriptional regulator</fullName>
    </submittedName>
</protein>